<dbReference type="EMBL" id="AYLP01000005">
    <property type="protein sequence ID" value="ESS70299.1"/>
    <property type="molecule type" value="Genomic_DNA"/>
</dbReference>
<dbReference type="Proteomes" id="UP000017861">
    <property type="component" value="Unassembled WGS sequence"/>
</dbReference>
<evidence type="ECO:0000256" key="1">
    <source>
        <dbReference type="SAM" id="MobiDB-lite"/>
    </source>
</evidence>
<reference evidence="2 3" key="1">
    <citation type="journal article" date="2014" name="Genome Announc.">
        <title>Trypanosoma cruzi Clone Dm28c Draft Genome Sequence.</title>
        <authorList>
            <person name="Grisard E.C."/>
            <person name="Teixeira S.M."/>
            <person name="de Almeida L.G."/>
            <person name="Stoco P.H."/>
            <person name="Gerber A.L."/>
            <person name="Talavera-Lopez C."/>
            <person name="Lima O.C."/>
            <person name="Andersson B."/>
            <person name="de Vasconcelos A.T."/>
        </authorList>
    </citation>
    <scope>NUCLEOTIDE SEQUENCE [LARGE SCALE GENOMIC DNA]</scope>
    <source>
        <strain evidence="2 3">Dm28c</strain>
    </source>
</reference>
<accession>V5BR18</accession>
<sequence length="269" mass="29766">MRLLLAPDGRSGSTCLWQLGFVDARAGDVSGSHGGFIAIGGALVQGFRLRIVMTIEPSVPLSAPRVRPRTQKRRMPQCRLCRIYGHEVPTRKLRGGAGRQETARADDGGPTHSAIPRQGSRASHRTADAPSDPSNRPTQSSRRAMELMRQRRSTVARRIADIPALGRLFEDSERGGLRNVGAAKVEAGTAPDETICNVFCLTHERPAGEKSCAAFLRRYWMWRAPPTKEGADRYIRSRADWKERVAFRLAWMPASCLSEIAVLTPRISR</sequence>
<keyword evidence="2" id="KW-0808">Transferase</keyword>
<dbReference type="AlphaFoldDB" id="V5BR18"/>
<gene>
    <name evidence="2" type="ORF">TCDM_00737</name>
</gene>
<keyword evidence="2" id="KW-0418">Kinase</keyword>
<feature type="compositionally biased region" description="Polar residues" evidence="1">
    <location>
        <begin position="132"/>
        <end position="142"/>
    </location>
</feature>
<evidence type="ECO:0000313" key="3">
    <source>
        <dbReference type="Proteomes" id="UP000017861"/>
    </source>
</evidence>
<name>V5BR18_TRYCR</name>
<dbReference type="VEuPathDB" id="TriTrypDB:TCDM_00737"/>
<protein>
    <submittedName>
        <fullName evidence="2">Phosphatidylinositol-4-phosphate 5-kinase</fullName>
    </submittedName>
</protein>
<dbReference type="GO" id="GO:0016301">
    <property type="term" value="F:kinase activity"/>
    <property type="evidence" value="ECO:0007669"/>
    <property type="project" value="UniProtKB-KW"/>
</dbReference>
<feature type="region of interest" description="Disordered" evidence="1">
    <location>
        <begin position="91"/>
        <end position="149"/>
    </location>
</feature>
<organism evidence="2 3">
    <name type="scientific">Trypanosoma cruzi Dm28c</name>
    <dbReference type="NCBI Taxonomy" id="1416333"/>
    <lineage>
        <taxon>Eukaryota</taxon>
        <taxon>Discoba</taxon>
        <taxon>Euglenozoa</taxon>
        <taxon>Kinetoplastea</taxon>
        <taxon>Metakinetoplastina</taxon>
        <taxon>Trypanosomatida</taxon>
        <taxon>Trypanosomatidae</taxon>
        <taxon>Trypanosoma</taxon>
        <taxon>Schizotrypanum</taxon>
    </lineage>
</organism>
<comment type="caution">
    <text evidence="2">The sequence shown here is derived from an EMBL/GenBank/DDBJ whole genome shotgun (WGS) entry which is preliminary data.</text>
</comment>
<proteinExistence type="predicted"/>
<evidence type="ECO:0000313" key="2">
    <source>
        <dbReference type="EMBL" id="ESS70299.1"/>
    </source>
</evidence>